<feature type="non-terminal residue" evidence="1">
    <location>
        <position position="79"/>
    </location>
</feature>
<comment type="caution">
    <text evidence="1">The sequence shown here is derived from an EMBL/GenBank/DDBJ whole genome shotgun (WGS) entry which is preliminary data.</text>
</comment>
<dbReference type="GeneID" id="70223547"/>
<gene>
    <name evidence="1" type="ORF">BKA55DRAFT_577253</name>
</gene>
<reference evidence="1" key="1">
    <citation type="journal article" date="2021" name="Nat. Commun.">
        <title>Genetic determinants of endophytism in the Arabidopsis root mycobiome.</title>
        <authorList>
            <person name="Mesny F."/>
            <person name="Miyauchi S."/>
            <person name="Thiergart T."/>
            <person name="Pickel B."/>
            <person name="Atanasova L."/>
            <person name="Karlsson M."/>
            <person name="Huettel B."/>
            <person name="Barry K.W."/>
            <person name="Haridas S."/>
            <person name="Chen C."/>
            <person name="Bauer D."/>
            <person name="Andreopoulos W."/>
            <person name="Pangilinan J."/>
            <person name="LaButti K."/>
            <person name="Riley R."/>
            <person name="Lipzen A."/>
            <person name="Clum A."/>
            <person name="Drula E."/>
            <person name="Henrissat B."/>
            <person name="Kohler A."/>
            <person name="Grigoriev I.V."/>
            <person name="Martin F.M."/>
            <person name="Hacquard S."/>
        </authorList>
    </citation>
    <scope>NUCLEOTIDE SEQUENCE</scope>
    <source>
        <strain evidence="1">MPI-CAGE-AT-0023</strain>
    </source>
</reference>
<accession>A0A9P9GLQ1</accession>
<evidence type="ECO:0000313" key="2">
    <source>
        <dbReference type="Proteomes" id="UP000720189"/>
    </source>
</evidence>
<dbReference type="RefSeq" id="XP_046046073.1">
    <property type="nucleotide sequence ID" value="XM_046193593.1"/>
</dbReference>
<dbReference type="AlphaFoldDB" id="A0A9P9GLQ1"/>
<protein>
    <submittedName>
        <fullName evidence="1">Uncharacterized protein</fullName>
    </submittedName>
</protein>
<name>A0A9P9GLQ1_FUSRE</name>
<proteinExistence type="predicted"/>
<organism evidence="1 2">
    <name type="scientific">Fusarium redolens</name>
    <dbReference type="NCBI Taxonomy" id="48865"/>
    <lineage>
        <taxon>Eukaryota</taxon>
        <taxon>Fungi</taxon>
        <taxon>Dikarya</taxon>
        <taxon>Ascomycota</taxon>
        <taxon>Pezizomycotina</taxon>
        <taxon>Sordariomycetes</taxon>
        <taxon>Hypocreomycetidae</taxon>
        <taxon>Hypocreales</taxon>
        <taxon>Nectriaceae</taxon>
        <taxon>Fusarium</taxon>
        <taxon>Fusarium redolens species complex</taxon>
    </lineage>
</organism>
<keyword evidence="2" id="KW-1185">Reference proteome</keyword>
<dbReference type="Proteomes" id="UP000720189">
    <property type="component" value="Unassembled WGS sequence"/>
</dbReference>
<dbReference type="EMBL" id="JAGMUX010000014">
    <property type="protein sequence ID" value="KAH7240279.1"/>
    <property type="molecule type" value="Genomic_DNA"/>
</dbReference>
<sequence length="79" mass="8961">MVPVPGMALISLTQYALLVHLSSPRPTSKSMLFSASFLKFSYHLVLDFWLNGFSFQAWLAFSKDPLSWGWTTHGAWPEL</sequence>
<evidence type="ECO:0000313" key="1">
    <source>
        <dbReference type="EMBL" id="KAH7240279.1"/>
    </source>
</evidence>